<organism evidence="1 2">
    <name type="scientific">Mycoplana ramosa</name>
    <name type="common">Mycoplana bullata</name>
    <dbReference type="NCBI Taxonomy" id="40837"/>
    <lineage>
        <taxon>Bacteria</taxon>
        <taxon>Pseudomonadati</taxon>
        <taxon>Pseudomonadota</taxon>
        <taxon>Alphaproteobacteria</taxon>
        <taxon>Hyphomicrobiales</taxon>
        <taxon>Rhizobiaceae</taxon>
        <taxon>Mycoplana</taxon>
    </lineage>
</organism>
<comment type="caution">
    <text evidence="1">The sequence shown here is derived from an EMBL/GenBank/DDBJ whole genome shotgun (WGS) entry which is preliminary data.</text>
</comment>
<accession>A0ABW3YYD8</accession>
<dbReference type="InterPro" id="IPR010321">
    <property type="entry name" value="DUF922"/>
</dbReference>
<dbReference type="Proteomes" id="UP001597173">
    <property type="component" value="Unassembled WGS sequence"/>
</dbReference>
<keyword evidence="1" id="KW-0645">Protease</keyword>
<protein>
    <submittedName>
        <fullName evidence="1">DUF922 domain-containing Zn-dependent protease</fullName>
    </submittedName>
</protein>
<keyword evidence="2" id="KW-1185">Reference proteome</keyword>
<reference evidence="2" key="1">
    <citation type="journal article" date="2019" name="Int. J. Syst. Evol. Microbiol.">
        <title>The Global Catalogue of Microorganisms (GCM) 10K type strain sequencing project: providing services to taxonomists for standard genome sequencing and annotation.</title>
        <authorList>
            <consortium name="The Broad Institute Genomics Platform"/>
            <consortium name="The Broad Institute Genome Sequencing Center for Infectious Disease"/>
            <person name="Wu L."/>
            <person name="Ma J."/>
        </authorList>
    </citation>
    <scope>NUCLEOTIDE SEQUENCE [LARGE SCALE GENOMIC DNA]</scope>
    <source>
        <strain evidence="2">CCUG 55609</strain>
    </source>
</reference>
<dbReference type="EMBL" id="JBHTNF010000008">
    <property type="protein sequence ID" value="MFD1328979.1"/>
    <property type="molecule type" value="Genomic_DNA"/>
</dbReference>
<dbReference type="GO" id="GO:0006508">
    <property type="term" value="P:proteolysis"/>
    <property type="evidence" value="ECO:0007669"/>
    <property type="project" value="UniProtKB-KW"/>
</dbReference>
<proteinExistence type="predicted"/>
<evidence type="ECO:0000313" key="1">
    <source>
        <dbReference type="EMBL" id="MFD1328979.1"/>
    </source>
</evidence>
<gene>
    <name evidence="1" type="ORF">ACFQ33_13885</name>
</gene>
<name>A0ABW3YYD8_MYCRA</name>
<evidence type="ECO:0000313" key="2">
    <source>
        <dbReference type="Proteomes" id="UP001597173"/>
    </source>
</evidence>
<sequence>MPSEVLLNLVPARVLVAFLLSMPAVARAEWQAVEHVRTYAIKGTTGMELYRSIGERGPEVRGSRAIAFTDFKLTWSRKYEPRNGGCVLASARPNLVITYMLPKPAEKLPAPVRAKWETFIAGVQAHERVHGDFIKDMVRQIEDVSVGLTVADDPDCRKIRKELTRRLGPISKAKGKRDSDFDRTELKSGGNVRQLVVDLVNDGLGPL</sequence>
<keyword evidence="1" id="KW-0378">Hydrolase</keyword>
<dbReference type="Pfam" id="PF06037">
    <property type="entry name" value="DUF922"/>
    <property type="match status" value="1"/>
</dbReference>
<dbReference type="GO" id="GO:0008233">
    <property type="term" value="F:peptidase activity"/>
    <property type="evidence" value="ECO:0007669"/>
    <property type="project" value="UniProtKB-KW"/>
</dbReference>
<dbReference type="PIRSF" id="PIRSF010521">
    <property type="entry name" value="DUF922_bac"/>
    <property type="match status" value="1"/>
</dbReference>
<dbReference type="RefSeq" id="WP_374836338.1">
    <property type="nucleotide sequence ID" value="NZ_JBHEEW010000002.1"/>
</dbReference>